<keyword evidence="2" id="KW-1185">Reference proteome</keyword>
<reference evidence="1 2" key="1">
    <citation type="journal article" date="2020" name="Cell">
        <title>Large-Scale Comparative Analyses of Tick Genomes Elucidate Their Genetic Diversity and Vector Capacities.</title>
        <authorList>
            <consortium name="Tick Genome and Microbiome Consortium (TIGMIC)"/>
            <person name="Jia N."/>
            <person name="Wang J."/>
            <person name="Shi W."/>
            <person name="Du L."/>
            <person name="Sun Y."/>
            <person name="Zhan W."/>
            <person name="Jiang J.F."/>
            <person name="Wang Q."/>
            <person name="Zhang B."/>
            <person name="Ji P."/>
            <person name="Bell-Sakyi L."/>
            <person name="Cui X.M."/>
            <person name="Yuan T.T."/>
            <person name="Jiang B.G."/>
            <person name="Yang W.F."/>
            <person name="Lam T.T."/>
            <person name="Chang Q.C."/>
            <person name="Ding S.J."/>
            <person name="Wang X.J."/>
            <person name="Zhu J.G."/>
            <person name="Ruan X.D."/>
            <person name="Zhao L."/>
            <person name="Wei J.T."/>
            <person name="Ye R.Z."/>
            <person name="Que T.C."/>
            <person name="Du C.H."/>
            <person name="Zhou Y.H."/>
            <person name="Cheng J.X."/>
            <person name="Dai P.F."/>
            <person name="Guo W.B."/>
            <person name="Han X.H."/>
            <person name="Huang E.J."/>
            <person name="Li L.F."/>
            <person name="Wei W."/>
            <person name="Gao Y.C."/>
            <person name="Liu J.Z."/>
            <person name="Shao H.Z."/>
            <person name="Wang X."/>
            <person name="Wang C.C."/>
            <person name="Yang T.C."/>
            <person name="Huo Q.B."/>
            <person name="Li W."/>
            <person name="Chen H.Y."/>
            <person name="Chen S.E."/>
            <person name="Zhou L.G."/>
            <person name="Ni X.B."/>
            <person name="Tian J.H."/>
            <person name="Sheng Y."/>
            <person name="Liu T."/>
            <person name="Pan Y.S."/>
            <person name="Xia L.Y."/>
            <person name="Li J."/>
            <person name="Zhao F."/>
            <person name="Cao W.C."/>
        </authorList>
    </citation>
    <scope>NUCLEOTIDE SEQUENCE [LARGE SCALE GENOMIC DNA]</scope>
    <source>
        <strain evidence="1">Iper-2018</strain>
    </source>
</reference>
<evidence type="ECO:0000313" key="1">
    <source>
        <dbReference type="EMBL" id="KAG0416087.1"/>
    </source>
</evidence>
<comment type="caution">
    <text evidence="1">The sequence shown here is derived from an EMBL/GenBank/DDBJ whole genome shotgun (WGS) entry which is preliminary data.</text>
</comment>
<name>A0AC60PA32_IXOPE</name>
<dbReference type="Proteomes" id="UP000805193">
    <property type="component" value="Unassembled WGS sequence"/>
</dbReference>
<protein>
    <submittedName>
        <fullName evidence="1">Uncharacterized protein</fullName>
    </submittedName>
</protein>
<feature type="non-terminal residue" evidence="1">
    <location>
        <position position="1"/>
    </location>
</feature>
<dbReference type="EMBL" id="JABSTQ010010990">
    <property type="protein sequence ID" value="KAG0416087.1"/>
    <property type="molecule type" value="Genomic_DNA"/>
</dbReference>
<feature type="non-terminal residue" evidence="1">
    <location>
        <position position="1389"/>
    </location>
</feature>
<gene>
    <name evidence="1" type="ORF">HPB47_006732</name>
</gene>
<evidence type="ECO:0000313" key="2">
    <source>
        <dbReference type="Proteomes" id="UP000805193"/>
    </source>
</evidence>
<proteinExistence type="predicted"/>
<sequence length="1389" mass="152358">TARDLPLRVPAGHASGHAHQGLLHRGPGRRALPLHLAQRRRPRRPGRGGPGGPQRPEPERLLHALGGLAPAGALGELHLRRQEPGGDHHVLGHAQGQRAPQVGSGAGERGGCSGQKRPAPVQRQRNAAADHHVDDRLRLYARGVPSAVQQPQVRTVPERHAVHPSAGTRGVRLLPVQGLQRLRRGPQQARLPHRQAAAQVRRQVPRPRREAGREGKAGVHGHGRPPHCRVLVQEQRPRPGQKQVQGVHGGQSERVQCHVHPGRVHRDRGGLGHLQLHGQEPLRLRRDQHAAARPGGAGSPVNVTVANATGNSLLLSWAEPFRGNSAITRYLVQFREAGSDDEAALRNLTTNTSLTLASIGSLRPARVFSLRVKAENGVGWGRFSGWVTANTEEDSPASPPVNITARPTGPNSIKISWEPPKEEDWNGHLKGYYISYRPVGSSDQYYHKTVDVHNPHQRQEIHLTNLRLSMSYSVTIQAFTSKGAGPMSQEVLVKTLDDVPPSPPTLEVVSVTTSSVTLGWSLKTSFGNPVTEYVLHQRKDSDHWQETPISTVQPLHMVRDLECGTTYQFYMTAHNSLGRSEPSDVIRAKTDGAAPLSPSKEEFIQASQRHATLSLRSWKSGGCELLDFSVRLRQGGPPQAWANLAEGLPANQSQFLLRNLTPGATYHVHVVAKSTAGATEAQYEFATLNGTTHVASVEATSTQPKRSTLPSMTDLEIIVPILVSSFVVLVVIIVGCILCSRESLCTERDNCARPELRSNYSEEVVAMKELANAAECMARCEDGLHAPQMGSPFPTAQSIYAQRPETEDDPYAMPYDVLHRNGAEEGDAGCQNHLERNTLKRRPEPKEHRSNNIYISRQSLTRTKPRERPYESLMVNMNPYPADGTTTSTLSRKEHEDVQVALLTALVQCQLCGSGNQPSPQKAANRMTKSQLELAKELLRIFNLQHVLTPSNASQRVELNYPNGTRSFVPSNPYWILMNKTLRVSDNHHFEHNPLHPKPPDATSTTSSNLIPKDSEEAFIMGPQLPQERASRILSDVKAATTSAQPVYMPSPGHRIIQRADLRQNTTLFRPPLMQRFTFEDAPKSRPLWYTLQQESMTKKIEQAKLMASQSVSVNHSRTGVRSDEVDLDPSASSDLKFQPAMRIITSPANSIKHQLPATYNHAFVVLGQPAGKGRALTSELSRSEDTFPNVIFAAEISRGPVSSISPFDTAPIGSTKRVMTIYGKTTNQKPAQPTRGYPPDREYPPRKDYPRQDYSSGSRRPPGESGKAQGPTGDDEDDPSRFDEFAAWKQLTRPPIAGGFPASFMPMGFGYPPFRGPQFGGGGGGGLGQGIGTILPVKKPKFKLLLGKGTFRSPLSLFGGGQQGWYCPVQLLSTGWALCDDGFPRFLG</sequence>
<accession>A0AC60PA32</accession>
<organism evidence="1 2">
    <name type="scientific">Ixodes persulcatus</name>
    <name type="common">Taiga tick</name>
    <dbReference type="NCBI Taxonomy" id="34615"/>
    <lineage>
        <taxon>Eukaryota</taxon>
        <taxon>Metazoa</taxon>
        <taxon>Ecdysozoa</taxon>
        <taxon>Arthropoda</taxon>
        <taxon>Chelicerata</taxon>
        <taxon>Arachnida</taxon>
        <taxon>Acari</taxon>
        <taxon>Parasitiformes</taxon>
        <taxon>Ixodida</taxon>
        <taxon>Ixodoidea</taxon>
        <taxon>Ixodidae</taxon>
        <taxon>Ixodinae</taxon>
        <taxon>Ixodes</taxon>
    </lineage>
</organism>